<evidence type="ECO:0000313" key="2">
    <source>
        <dbReference type="EMBL" id="CAH2062257.1"/>
    </source>
</evidence>
<dbReference type="EMBL" id="OW152841">
    <property type="protein sequence ID" value="CAH2062257.1"/>
    <property type="molecule type" value="Genomic_DNA"/>
</dbReference>
<feature type="non-terminal residue" evidence="2">
    <location>
        <position position="1"/>
    </location>
</feature>
<keyword evidence="3" id="KW-1185">Reference proteome</keyword>
<name>A0ABN8IN67_9NEOP</name>
<feature type="region of interest" description="Disordered" evidence="1">
    <location>
        <begin position="117"/>
        <end position="151"/>
    </location>
</feature>
<organism evidence="2 3">
    <name type="scientific">Iphiclides podalirius</name>
    <name type="common">scarce swallowtail</name>
    <dbReference type="NCBI Taxonomy" id="110791"/>
    <lineage>
        <taxon>Eukaryota</taxon>
        <taxon>Metazoa</taxon>
        <taxon>Ecdysozoa</taxon>
        <taxon>Arthropoda</taxon>
        <taxon>Hexapoda</taxon>
        <taxon>Insecta</taxon>
        <taxon>Pterygota</taxon>
        <taxon>Neoptera</taxon>
        <taxon>Endopterygota</taxon>
        <taxon>Lepidoptera</taxon>
        <taxon>Glossata</taxon>
        <taxon>Ditrysia</taxon>
        <taxon>Papilionoidea</taxon>
        <taxon>Papilionidae</taxon>
        <taxon>Papilioninae</taxon>
        <taxon>Iphiclides</taxon>
    </lineage>
</organism>
<sequence>MKIVMSNSMKHLFKVRQNVFHSRAQSARVTSADDQQMAGKATKTTAAEKVLSSMNSAPSSVRRIILKRYRKPEEAEINLSRRRMAKVGACAQLRTPTASFSTSAYMWEVKGDPCGGKLGGSTAARRPAKDEKKGPMQSTPPKSSEAGAKGEIIAGAKVTRAFLF</sequence>
<evidence type="ECO:0000256" key="1">
    <source>
        <dbReference type="SAM" id="MobiDB-lite"/>
    </source>
</evidence>
<protein>
    <submittedName>
        <fullName evidence="2">Uncharacterized protein</fullName>
    </submittedName>
</protein>
<reference evidence="2" key="1">
    <citation type="submission" date="2022-03" db="EMBL/GenBank/DDBJ databases">
        <authorList>
            <person name="Martin H S."/>
        </authorList>
    </citation>
    <scope>NUCLEOTIDE SEQUENCE</scope>
</reference>
<proteinExistence type="predicted"/>
<evidence type="ECO:0000313" key="3">
    <source>
        <dbReference type="Proteomes" id="UP000837857"/>
    </source>
</evidence>
<accession>A0ABN8IN67</accession>
<dbReference type="Proteomes" id="UP000837857">
    <property type="component" value="Chromosome 29"/>
</dbReference>
<gene>
    <name evidence="2" type="ORF">IPOD504_LOCUS11819</name>
</gene>